<dbReference type="EMBL" id="JAUSUZ010000001">
    <property type="protein sequence ID" value="MDQ0369152.1"/>
    <property type="molecule type" value="Genomic_DNA"/>
</dbReference>
<reference evidence="2 3" key="1">
    <citation type="submission" date="2023-07" db="EMBL/GenBank/DDBJ databases">
        <title>Sequencing the genomes of 1000 actinobacteria strains.</title>
        <authorList>
            <person name="Klenk H.-P."/>
        </authorList>
    </citation>
    <scope>NUCLEOTIDE SEQUENCE [LARGE SCALE GENOMIC DNA]</scope>
    <source>
        <strain evidence="2 3">DSM 44709</strain>
    </source>
</reference>
<accession>A0AAE4B040</accession>
<organism evidence="2 3">
    <name type="scientific">Catenuloplanes indicus</name>
    <dbReference type="NCBI Taxonomy" id="137267"/>
    <lineage>
        <taxon>Bacteria</taxon>
        <taxon>Bacillati</taxon>
        <taxon>Actinomycetota</taxon>
        <taxon>Actinomycetes</taxon>
        <taxon>Micromonosporales</taxon>
        <taxon>Micromonosporaceae</taxon>
        <taxon>Catenuloplanes</taxon>
    </lineage>
</organism>
<comment type="caution">
    <text evidence="2">The sequence shown here is derived from an EMBL/GenBank/DDBJ whole genome shotgun (WGS) entry which is preliminary data.</text>
</comment>
<keyword evidence="3" id="KW-1185">Reference proteome</keyword>
<feature type="compositionally biased region" description="Low complexity" evidence="1">
    <location>
        <begin position="19"/>
        <end position="29"/>
    </location>
</feature>
<feature type="region of interest" description="Disordered" evidence="1">
    <location>
        <begin position="19"/>
        <end position="53"/>
    </location>
</feature>
<dbReference type="RefSeq" id="WP_307244172.1">
    <property type="nucleotide sequence ID" value="NZ_JAUSUZ010000001.1"/>
</dbReference>
<evidence type="ECO:0000313" key="3">
    <source>
        <dbReference type="Proteomes" id="UP001240236"/>
    </source>
</evidence>
<feature type="compositionally biased region" description="Basic and acidic residues" evidence="1">
    <location>
        <begin position="33"/>
        <end position="42"/>
    </location>
</feature>
<proteinExistence type="predicted"/>
<name>A0AAE4B040_9ACTN</name>
<gene>
    <name evidence="2" type="ORF">J2S42_005821</name>
</gene>
<sequence length="53" mass="5504">MTITATRPAPAPVVTTAVPPSAAAVAEPSPARPVDDAREQARRALQVSLDVRQ</sequence>
<evidence type="ECO:0000313" key="2">
    <source>
        <dbReference type="EMBL" id="MDQ0369152.1"/>
    </source>
</evidence>
<dbReference type="AlphaFoldDB" id="A0AAE4B040"/>
<dbReference type="Proteomes" id="UP001240236">
    <property type="component" value="Unassembled WGS sequence"/>
</dbReference>
<protein>
    <submittedName>
        <fullName evidence="2">Uncharacterized protein</fullName>
    </submittedName>
</protein>
<evidence type="ECO:0000256" key="1">
    <source>
        <dbReference type="SAM" id="MobiDB-lite"/>
    </source>
</evidence>